<accession>A0A377NB46</accession>
<sequence>MKKIVLVLAVMLSLPALAHANVEIGINVPGVSLHIGDRDNRGYYWDGGGWRDPGWWGHHYRDNGYGHWVYYEPAPPPPPHYWYREHYWREGPPPGYWHRGPPPGYWHEGPPPGRW</sequence>
<dbReference type="RefSeq" id="WP_072009889.1">
    <property type="nucleotide sequence ID" value="NZ_CP048243.1"/>
</dbReference>
<dbReference type="Proteomes" id="UP000254304">
    <property type="component" value="Unassembled WGS sequence"/>
</dbReference>
<dbReference type="EMBL" id="UGGO01000001">
    <property type="protein sequence ID" value="STQ44004.1"/>
    <property type="molecule type" value="Genomic_DNA"/>
</dbReference>
<gene>
    <name evidence="1" type="ORF">NCTC12157_01709</name>
</gene>
<dbReference type="Pfam" id="PF10697">
    <property type="entry name" value="DUF2502"/>
    <property type="match status" value="1"/>
</dbReference>
<protein>
    <submittedName>
        <fullName evidence="1">Protein of uncharacterized function (DUF2502)</fullName>
    </submittedName>
</protein>
<evidence type="ECO:0000313" key="2">
    <source>
        <dbReference type="Proteomes" id="UP000254304"/>
    </source>
</evidence>
<name>A0A377NB46_9GAMM</name>
<dbReference type="InterPro" id="IPR019638">
    <property type="entry name" value="DUF2502"/>
</dbReference>
<dbReference type="GeneID" id="78380583"/>
<reference evidence="1 2" key="1">
    <citation type="submission" date="2018-06" db="EMBL/GenBank/DDBJ databases">
        <authorList>
            <consortium name="Pathogen Informatics"/>
            <person name="Doyle S."/>
        </authorList>
    </citation>
    <scope>NUCLEOTIDE SEQUENCE [LARGE SCALE GENOMIC DNA]</scope>
    <source>
        <strain evidence="1 2">NCTC12157</strain>
    </source>
</reference>
<organism evidence="1 2">
    <name type="scientific">Ewingella americana</name>
    <dbReference type="NCBI Taxonomy" id="41202"/>
    <lineage>
        <taxon>Bacteria</taxon>
        <taxon>Pseudomonadati</taxon>
        <taxon>Pseudomonadota</taxon>
        <taxon>Gammaproteobacteria</taxon>
        <taxon>Enterobacterales</taxon>
        <taxon>Yersiniaceae</taxon>
        <taxon>Ewingella</taxon>
    </lineage>
</organism>
<dbReference type="AlphaFoldDB" id="A0A377NB46"/>
<proteinExistence type="predicted"/>
<evidence type="ECO:0000313" key="1">
    <source>
        <dbReference type="EMBL" id="STQ44004.1"/>
    </source>
</evidence>